<comment type="similarity">
    <text evidence="8">Belongs to the ATPase delta chain family.</text>
</comment>
<dbReference type="RefSeq" id="WP_078666123.1">
    <property type="nucleotide sequence ID" value="NZ_FUXM01000030.1"/>
</dbReference>
<evidence type="ECO:0000256" key="4">
    <source>
        <dbReference type="ARBA" id="ARBA00023065"/>
    </source>
</evidence>
<keyword evidence="4 8" id="KW-0406">Ion transport</keyword>
<dbReference type="InterPro" id="IPR026015">
    <property type="entry name" value="ATP_synth_OSCP/delta_N_sf"/>
</dbReference>
<evidence type="ECO:0000256" key="3">
    <source>
        <dbReference type="ARBA" id="ARBA00022781"/>
    </source>
</evidence>
<evidence type="ECO:0000256" key="6">
    <source>
        <dbReference type="ARBA" id="ARBA00023196"/>
    </source>
</evidence>
<dbReference type="AlphaFoldDB" id="A0A1T4RGY4"/>
<reference evidence="10" key="1">
    <citation type="submission" date="2017-02" db="EMBL/GenBank/DDBJ databases">
        <authorList>
            <person name="Varghese N."/>
            <person name="Submissions S."/>
        </authorList>
    </citation>
    <scope>NUCLEOTIDE SEQUENCE [LARGE SCALE GENOMIC DNA]</scope>
    <source>
        <strain evidence="10">DSM 16521</strain>
    </source>
</reference>
<dbReference type="Pfam" id="PF00213">
    <property type="entry name" value="OSCP"/>
    <property type="match status" value="1"/>
</dbReference>
<dbReference type="NCBIfam" id="NF004402">
    <property type="entry name" value="PRK05758.2-2"/>
    <property type="match status" value="1"/>
</dbReference>
<dbReference type="Proteomes" id="UP000189933">
    <property type="component" value="Unassembled WGS sequence"/>
</dbReference>
<evidence type="ECO:0000313" key="10">
    <source>
        <dbReference type="Proteomes" id="UP000189933"/>
    </source>
</evidence>
<keyword evidence="6 8" id="KW-0139">CF(1)</keyword>
<dbReference type="NCBIfam" id="NF004403">
    <property type="entry name" value="PRK05758.2-4"/>
    <property type="match status" value="1"/>
</dbReference>
<sequence>MLNKAVARRYAAAFFSLALEKGLIDSLEQELAQVVQTVEENPELQRFLDNPMVVVAEKKKLVDEVFGGRVSDLTLDFLKVVLDKRREAYLKEIYNEYVKRANEARNLVDVEVTSARELSQSDLTALEARLVKLTGKQVRITTKVDPALIGGLVVRIGDKVIDGSVTKRLELLREALLQA</sequence>
<comment type="function">
    <text evidence="8">This protein is part of the stalk that links CF(0) to CF(1). It either transmits conformational changes from CF(0) to CF(1) or is implicated in proton conduction.</text>
</comment>
<keyword evidence="5 8" id="KW-0472">Membrane</keyword>
<keyword evidence="7 8" id="KW-0066">ATP synthesis</keyword>
<name>A0A1T4RGY4_9FIRM</name>
<evidence type="ECO:0000256" key="1">
    <source>
        <dbReference type="ARBA" id="ARBA00004370"/>
    </source>
</evidence>
<keyword evidence="10" id="KW-1185">Reference proteome</keyword>
<dbReference type="HAMAP" id="MF_01416">
    <property type="entry name" value="ATP_synth_delta_bact"/>
    <property type="match status" value="1"/>
</dbReference>
<dbReference type="Gene3D" id="1.10.520.20">
    <property type="entry name" value="N-terminal domain of the delta subunit of the F1F0-ATP synthase"/>
    <property type="match status" value="1"/>
</dbReference>
<dbReference type="NCBIfam" id="TIGR01145">
    <property type="entry name" value="ATP_synt_delta"/>
    <property type="match status" value="1"/>
</dbReference>
<dbReference type="PRINTS" id="PR00125">
    <property type="entry name" value="ATPASEDELTA"/>
</dbReference>
<comment type="subcellular location">
    <subcellularLocation>
        <location evidence="8">Cell membrane</location>
        <topology evidence="8">Peripheral membrane protein</topology>
    </subcellularLocation>
    <subcellularLocation>
        <location evidence="1">Membrane</location>
    </subcellularLocation>
</comment>
<dbReference type="EMBL" id="FUXM01000030">
    <property type="protein sequence ID" value="SKA15066.1"/>
    <property type="molecule type" value="Genomic_DNA"/>
</dbReference>
<gene>
    <name evidence="8" type="primary">atpH</name>
    <name evidence="9" type="ORF">SAMN02745885_02101</name>
</gene>
<dbReference type="GO" id="GO:0045259">
    <property type="term" value="C:proton-transporting ATP synthase complex"/>
    <property type="evidence" value="ECO:0007669"/>
    <property type="project" value="UniProtKB-KW"/>
</dbReference>
<comment type="function">
    <text evidence="8">F(1)F(0) ATP synthase produces ATP from ADP in the presence of a proton or sodium gradient. F-type ATPases consist of two structural domains, F(1) containing the extramembraneous catalytic core and F(0) containing the membrane proton channel, linked together by a central stalk and a peripheral stalk. During catalysis, ATP synthesis in the catalytic domain of F(1) is coupled via a rotary mechanism of the central stalk subunits to proton translocation.</text>
</comment>
<proteinExistence type="inferred from homology"/>
<dbReference type="GO" id="GO:0046933">
    <property type="term" value="F:proton-transporting ATP synthase activity, rotational mechanism"/>
    <property type="evidence" value="ECO:0007669"/>
    <property type="project" value="UniProtKB-UniRule"/>
</dbReference>
<keyword evidence="3 8" id="KW-0375">Hydrogen ion transport</keyword>
<evidence type="ECO:0000256" key="7">
    <source>
        <dbReference type="ARBA" id="ARBA00023310"/>
    </source>
</evidence>
<dbReference type="GO" id="GO:0005886">
    <property type="term" value="C:plasma membrane"/>
    <property type="evidence" value="ECO:0007669"/>
    <property type="project" value="UniProtKB-SubCell"/>
</dbReference>
<evidence type="ECO:0000256" key="2">
    <source>
        <dbReference type="ARBA" id="ARBA00022448"/>
    </source>
</evidence>
<protein>
    <recommendedName>
        <fullName evidence="8">ATP synthase subunit delta</fullName>
    </recommendedName>
    <alternativeName>
        <fullName evidence="8">ATP synthase F(1) sector subunit delta</fullName>
    </alternativeName>
    <alternativeName>
        <fullName evidence="8">F-type ATPase subunit delta</fullName>
        <shortName evidence="8">F-ATPase subunit delta</shortName>
    </alternativeName>
</protein>
<evidence type="ECO:0000256" key="8">
    <source>
        <dbReference type="HAMAP-Rule" id="MF_01416"/>
    </source>
</evidence>
<keyword evidence="8" id="KW-1003">Cell membrane</keyword>
<accession>A0A1T4RGY4</accession>
<dbReference type="InterPro" id="IPR020781">
    <property type="entry name" value="ATPase_OSCP/d_CS"/>
</dbReference>
<evidence type="ECO:0000313" key="9">
    <source>
        <dbReference type="EMBL" id="SKA15066.1"/>
    </source>
</evidence>
<dbReference type="PANTHER" id="PTHR11910">
    <property type="entry name" value="ATP SYNTHASE DELTA CHAIN"/>
    <property type="match status" value="1"/>
</dbReference>
<dbReference type="PROSITE" id="PS00389">
    <property type="entry name" value="ATPASE_DELTA"/>
    <property type="match status" value="1"/>
</dbReference>
<dbReference type="OrthoDB" id="9802471at2"/>
<dbReference type="InterPro" id="IPR000711">
    <property type="entry name" value="ATPase_OSCP/dsu"/>
</dbReference>
<keyword evidence="2 8" id="KW-0813">Transport</keyword>
<dbReference type="SUPFAM" id="SSF47928">
    <property type="entry name" value="N-terminal domain of the delta subunit of the F1F0-ATP synthase"/>
    <property type="match status" value="1"/>
</dbReference>
<evidence type="ECO:0000256" key="5">
    <source>
        <dbReference type="ARBA" id="ARBA00023136"/>
    </source>
</evidence>
<organism evidence="9 10">
    <name type="scientific">Carboxydocella sporoproducens DSM 16521</name>
    <dbReference type="NCBI Taxonomy" id="1121270"/>
    <lineage>
        <taxon>Bacteria</taxon>
        <taxon>Bacillati</taxon>
        <taxon>Bacillota</taxon>
        <taxon>Clostridia</taxon>
        <taxon>Eubacteriales</taxon>
        <taxon>Clostridiales Family XVI. Incertae Sedis</taxon>
        <taxon>Carboxydocella</taxon>
    </lineage>
</organism>